<feature type="coiled-coil region" evidence="1">
    <location>
        <begin position="46"/>
        <end position="80"/>
    </location>
</feature>
<gene>
    <name evidence="3" type="ORF">RRG08_027628</name>
</gene>
<comment type="caution">
    <text evidence="3">The sequence shown here is derived from an EMBL/GenBank/DDBJ whole genome shotgun (WGS) entry which is preliminary data.</text>
</comment>
<reference evidence="3" key="1">
    <citation type="journal article" date="2023" name="G3 (Bethesda)">
        <title>A reference genome for the long-term kleptoplast-retaining sea slug Elysia crispata morphotype clarki.</title>
        <authorList>
            <person name="Eastman K.E."/>
            <person name="Pendleton A.L."/>
            <person name="Shaikh M.A."/>
            <person name="Suttiyut T."/>
            <person name="Ogas R."/>
            <person name="Tomko P."/>
            <person name="Gavelis G."/>
            <person name="Widhalm J.R."/>
            <person name="Wisecaver J.H."/>
        </authorList>
    </citation>
    <scope>NUCLEOTIDE SEQUENCE</scope>
    <source>
        <strain evidence="3">ECLA1</strain>
    </source>
</reference>
<evidence type="ECO:0000313" key="3">
    <source>
        <dbReference type="EMBL" id="KAK3795587.1"/>
    </source>
</evidence>
<dbReference type="EMBL" id="JAWDGP010001029">
    <property type="protein sequence ID" value="KAK3795587.1"/>
    <property type="molecule type" value="Genomic_DNA"/>
</dbReference>
<proteinExistence type="predicted"/>
<keyword evidence="2" id="KW-1133">Transmembrane helix</keyword>
<dbReference type="AlphaFoldDB" id="A0AAE1E6A7"/>
<keyword evidence="2" id="KW-0812">Transmembrane</keyword>
<keyword evidence="1" id="KW-0175">Coiled coil</keyword>
<organism evidence="3 4">
    <name type="scientific">Elysia crispata</name>
    <name type="common">lettuce slug</name>
    <dbReference type="NCBI Taxonomy" id="231223"/>
    <lineage>
        <taxon>Eukaryota</taxon>
        <taxon>Metazoa</taxon>
        <taxon>Spiralia</taxon>
        <taxon>Lophotrochozoa</taxon>
        <taxon>Mollusca</taxon>
        <taxon>Gastropoda</taxon>
        <taxon>Heterobranchia</taxon>
        <taxon>Euthyneura</taxon>
        <taxon>Panpulmonata</taxon>
        <taxon>Sacoglossa</taxon>
        <taxon>Placobranchoidea</taxon>
        <taxon>Plakobranchidae</taxon>
        <taxon>Elysia</taxon>
    </lineage>
</organism>
<accession>A0AAE1E6A7</accession>
<feature type="transmembrane region" description="Helical" evidence="2">
    <location>
        <begin position="99"/>
        <end position="116"/>
    </location>
</feature>
<feature type="transmembrane region" description="Helical" evidence="2">
    <location>
        <begin position="20"/>
        <end position="40"/>
    </location>
</feature>
<keyword evidence="4" id="KW-1185">Reference proteome</keyword>
<name>A0AAE1E6A7_9GAST</name>
<evidence type="ECO:0000256" key="2">
    <source>
        <dbReference type="SAM" id="Phobius"/>
    </source>
</evidence>
<dbReference type="Proteomes" id="UP001283361">
    <property type="component" value="Unassembled WGS sequence"/>
</dbReference>
<protein>
    <submittedName>
        <fullName evidence="3">Uncharacterized protein</fullName>
    </submittedName>
</protein>
<keyword evidence="2" id="KW-0472">Membrane</keyword>
<evidence type="ECO:0000313" key="4">
    <source>
        <dbReference type="Proteomes" id="UP001283361"/>
    </source>
</evidence>
<sequence length="140" mass="16361">MDSGGIIHQLCHQLSSVIGSLGPSVVFGYKGVLLIFAFSWPMRPRVREEEERHQKNLNENEQLKKQIAETARQFNECLDRMLHTPVTSFITSLATARPLWFIMLFGLWPLLFPLQVSNVEEKLYGEKYVWFSIGWYLDNW</sequence>
<evidence type="ECO:0000256" key="1">
    <source>
        <dbReference type="SAM" id="Coils"/>
    </source>
</evidence>